<evidence type="ECO:0000259" key="2">
    <source>
        <dbReference type="Pfam" id="PF21181"/>
    </source>
</evidence>
<gene>
    <name evidence="3" type="ORF">IDH45_31420</name>
</gene>
<dbReference type="AlphaFoldDB" id="A0A927CF87"/>
<proteinExistence type="predicted"/>
<feature type="domain" description="SGNH hydrolase-type esterase" evidence="1">
    <location>
        <begin position="143"/>
        <end position="313"/>
    </location>
</feature>
<dbReference type="Pfam" id="PF14606">
    <property type="entry name" value="Lipase_GDSL_3"/>
    <property type="match status" value="1"/>
</dbReference>
<sequence>MRTIELQHALFQGAVSLEPVEGGIKPWRIPYKDYVLYPPNGINKTSEISAGVRLRFATDSAVIRIELAPVPAAVELDLVIDGTIIQTCKLAQGDSLAVFEGLPGQDKVVEVYVPQKTTTIVKAVAIEEGADFLIPGDTRPKWIAYGSSITQCNGAFSPAQTWPAIVARRFGLHLTSLGFSGNCHLEPMVARLIRDLDADIISLCLGINVYGGSSLNSRTFQAAAIGFVQLIREKHPDKPIAVMSPIWSPPRETAKNTAGFTLCEMREQIKEAVGFMASLGDDRLHYVDGLTIFDDQLAEHLPDQLHPNGKGYAIMGENYGTTVMEPLLARYGLLRGQEAVKP</sequence>
<dbReference type="EMBL" id="JACXJA010000060">
    <property type="protein sequence ID" value="MBD2866490.1"/>
    <property type="molecule type" value="Genomic_DNA"/>
</dbReference>
<dbReference type="Pfam" id="PF21181">
    <property type="entry name" value="SsfX3_N"/>
    <property type="match status" value="1"/>
</dbReference>
<dbReference type="Proteomes" id="UP000639396">
    <property type="component" value="Unassembled WGS sequence"/>
</dbReference>
<dbReference type="InterPro" id="IPR048977">
    <property type="entry name" value="SsfX3-like_N"/>
</dbReference>
<accession>A0A927CF87</accession>
<dbReference type="Gene3D" id="2.60.120.260">
    <property type="entry name" value="Galactose-binding domain-like"/>
    <property type="match status" value="1"/>
</dbReference>
<dbReference type="Gene3D" id="3.40.50.1110">
    <property type="entry name" value="SGNH hydrolase"/>
    <property type="match status" value="1"/>
</dbReference>
<dbReference type="InterPro" id="IPR036514">
    <property type="entry name" value="SGNH_hydro_sf"/>
</dbReference>
<protein>
    <submittedName>
        <fullName evidence="3">GDSL family lipase</fullName>
    </submittedName>
</protein>
<keyword evidence="4" id="KW-1185">Reference proteome</keyword>
<evidence type="ECO:0000259" key="1">
    <source>
        <dbReference type="Pfam" id="PF14606"/>
    </source>
</evidence>
<evidence type="ECO:0000313" key="4">
    <source>
        <dbReference type="Proteomes" id="UP000639396"/>
    </source>
</evidence>
<feature type="domain" description="SsfX3-like N-terminal" evidence="2">
    <location>
        <begin position="11"/>
        <end position="116"/>
    </location>
</feature>
<organism evidence="3 4">
    <name type="scientific">Paenibacillus oceani</name>
    <dbReference type="NCBI Taxonomy" id="2772510"/>
    <lineage>
        <taxon>Bacteria</taxon>
        <taxon>Bacillati</taxon>
        <taxon>Bacillota</taxon>
        <taxon>Bacilli</taxon>
        <taxon>Bacillales</taxon>
        <taxon>Paenibacillaceae</taxon>
        <taxon>Paenibacillus</taxon>
    </lineage>
</organism>
<name>A0A927CF87_9BACL</name>
<dbReference type="SUPFAM" id="SSF52266">
    <property type="entry name" value="SGNH hydrolase"/>
    <property type="match status" value="1"/>
</dbReference>
<comment type="caution">
    <text evidence="3">The sequence shown here is derived from an EMBL/GenBank/DDBJ whole genome shotgun (WGS) entry which is preliminary data.</text>
</comment>
<dbReference type="InterPro" id="IPR013830">
    <property type="entry name" value="SGNH_hydro"/>
</dbReference>
<evidence type="ECO:0000313" key="3">
    <source>
        <dbReference type="EMBL" id="MBD2866490.1"/>
    </source>
</evidence>
<reference evidence="3" key="1">
    <citation type="submission" date="2020-09" db="EMBL/GenBank/DDBJ databases">
        <title>A novel bacterium of genus Paenibacillus, isolated from South China Sea.</title>
        <authorList>
            <person name="Huang H."/>
            <person name="Mo K."/>
            <person name="Hu Y."/>
        </authorList>
    </citation>
    <scope>NUCLEOTIDE SEQUENCE</scope>
    <source>
        <strain evidence="3">IB182363</strain>
    </source>
</reference>